<evidence type="ECO:0000256" key="3">
    <source>
        <dbReference type="ARBA" id="ARBA00022448"/>
    </source>
</evidence>
<feature type="transmembrane region" description="Helical" evidence="12">
    <location>
        <begin position="50"/>
        <end position="71"/>
    </location>
</feature>
<evidence type="ECO:0000256" key="4">
    <source>
        <dbReference type="ARBA" id="ARBA00022475"/>
    </source>
</evidence>
<evidence type="ECO:0000256" key="11">
    <source>
        <dbReference type="ARBA" id="ARBA00023136"/>
    </source>
</evidence>
<feature type="transmembrane region" description="Helical" evidence="12">
    <location>
        <begin position="367"/>
        <end position="389"/>
    </location>
</feature>
<evidence type="ECO:0000256" key="8">
    <source>
        <dbReference type="ARBA" id="ARBA00022958"/>
    </source>
</evidence>
<dbReference type="EMBL" id="QPGB01000001">
    <property type="protein sequence ID" value="RCS59282.1"/>
    <property type="molecule type" value="Genomic_DNA"/>
</dbReference>
<dbReference type="GO" id="GO:0015079">
    <property type="term" value="F:potassium ion transmembrane transporter activity"/>
    <property type="evidence" value="ECO:0007669"/>
    <property type="project" value="UniProtKB-UniRule"/>
</dbReference>
<keyword evidence="10 12" id="KW-0406">Ion transport</keyword>
<reference evidence="15 16" key="1">
    <citation type="journal article" date="2018" name="Int. J. Syst. Evol. Microbiol.">
        <title>Parvibium lacunae gen. nov., sp. nov., a new member of the family Alcaligenaceae isolated from a freshwater pond.</title>
        <authorList>
            <person name="Chen W.M."/>
            <person name="Xie P.B."/>
            <person name="Hsu M.Y."/>
            <person name="Sheu S.Y."/>
        </authorList>
    </citation>
    <scope>NUCLEOTIDE SEQUENCE [LARGE SCALE GENOMIC DNA]</scope>
    <source>
        <strain evidence="15 16">KMB9</strain>
    </source>
</reference>
<dbReference type="RefSeq" id="WP_114401431.1">
    <property type="nucleotide sequence ID" value="NZ_QPGB01000001.1"/>
</dbReference>
<evidence type="ECO:0000259" key="14">
    <source>
        <dbReference type="Pfam" id="PF22776"/>
    </source>
</evidence>
<keyword evidence="6 12" id="KW-0812">Transmembrane</keyword>
<feature type="transmembrane region" description="Helical" evidence="12">
    <location>
        <begin position="422"/>
        <end position="443"/>
    </location>
</feature>
<feature type="transmembrane region" description="Helical" evidence="12">
    <location>
        <begin position="104"/>
        <end position="130"/>
    </location>
</feature>
<feature type="transmembrane region" description="Helical" evidence="12">
    <location>
        <begin position="248"/>
        <end position="268"/>
    </location>
</feature>
<dbReference type="InterPro" id="IPR003855">
    <property type="entry name" value="K+_transporter"/>
</dbReference>
<dbReference type="InterPro" id="IPR053951">
    <property type="entry name" value="K_trans_N"/>
</dbReference>
<proteinExistence type="inferred from homology"/>
<feature type="transmembrane region" description="Helical" evidence="12">
    <location>
        <begin position="142"/>
        <end position="159"/>
    </location>
</feature>
<dbReference type="PANTHER" id="PTHR30540:SF79">
    <property type="entry name" value="LOW AFFINITY POTASSIUM TRANSPORT SYSTEM PROTEIN KUP"/>
    <property type="match status" value="1"/>
</dbReference>
<evidence type="ECO:0000259" key="13">
    <source>
        <dbReference type="Pfam" id="PF02705"/>
    </source>
</evidence>
<organism evidence="15 16">
    <name type="scientific">Parvibium lacunae</name>
    <dbReference type="NCBI Taxonomy" id="1888893"/>
    <lineage>
        <taxon>Bacteria</taxon>
        <taxon>Pseudomonadati</taxon>
        <taxon>Pseudomonadota</taxon>
        <taxon>Betaproteobacteria</taxon>
        <taxon>Burkholderiales</taxon>
        <taxon>Alcaligenaceae</taxon>
        <taxon>Parvibium</taxon>
    </lineage>
</organism>
<keyword evidence="4 12" id="KW-1003">Cell membrane</keyword>
<feature type="transmembrane region" description="Helical" evidence="12">
    <location>
        <begin position="340"/>
        <end position="361"/>
    </location>
</feature>
<evidence type="ECO:0000256" key="9">
    <source>
        <dbReference type="ARBA" id="ARBA00022989"/>
    </source>
</evidence>
<dbReference type="GO" id="GO:0015293">
    <property type="term" value="F:symporter activity"/>
    <property type="evidence" value="ECO:0007669"/>
    <property type="project" value="UniProtKB-UniRule"/>
</dbReference>
<dbReference type="PANTHER" id="PTHR30540">
    <property type="entry name" value="OSMOTIC STRESS POTASSIUM TRANSPORTER"/>
    <property type="match status" value="1"/>
</dbReference>
<evidence type="ECO:0000313" key="16">
    <source>
        <dbReference type="Proteomes" id="UP000252357"/>
    </source>
</evidence>
<feature type="transmembrane region" description="Helical" evidence="12">
    <location>
        <begin position="212"/>
        <end position="236"/>
    </location>
</feature>
<comment type="subcellular location">
    <subcellularLocation>
        <location evidence="12">Cell membrane</location>
        <topology evidence="12">Multi-pass membrane protein</topology>
    </subcellularLocation>
    <subcellularLocation>
        <location evidence="1">Membrane</location>
        <topology evidence="1">Multi-pass membrane protein</topology>
    </subcellularLocation>
</comment>
<accession>A0A368L6U5</accession>
<comment type="function">
    <text evidence="12">Transport of potassium into the cell. Likely operates as a K(+):H(+) symporter.</text>
</comment>
<feature type="domain" description="K+ potassium transporter C-terminal" evidence="14">
    <location>
        <begin position="478"/>
        <end position="626"/>
    </location>
</feature>
<dbReference type="GO" id="GO:0005886">
    <property type="term" value="C:plasma membrane"/>
    <property type="evidence" value="ECO:0007669"/>
    <property type="project" value="UniProtKB-SubCell"/>
</dbReference>
<comment type="similarity">
    <text evidence="2 12">Belongs to the HAK/KUP transporter (TC 2.A.72) family.</text>
</comment>
<dbReference type="InterPro" id="IPR023051">
    <property type="entry name" value="Kup"/>
</dbReference>
<gene>
    <name evidence="12" type="primary">kup</name>
    <name evidence="15" type="ORF">DU000_00610</name>
</gene>
<keyword evidence="11 12" id="KW-0472">Membrane</keyword>
<evidence type="ECO:0000256" key="2">
    <source>
        <dbReference type="ARBA" id="ARBA00007019"/>
    </source>
</evidence>
<evidence type="ECO:0000256" key="5">
    <source>
        <dbReference type="ARBA" id="ARBA00022538"/>
    </source>
</evidence>
<keyword evidence="8 12" id="KW-0630">Potassium</keyword>
<keyword evidence="5 12" id="KW-0633">Potassium transport</keyword>
<feature type="transmembrane region" description="Helical" evidence="12">
    <location>
        <begin position="171"/>
        <end position="192"/>
    </location>
</feature>
<evidence type="ECO:0000256" key="12">
    <source>
        <dbReference type="HAMAP-Rule" id="MF_01522"/>
    </source>
</evidence>
<dbReference type="OrthoDB" id="9805577at2"/>
<evidence type="ECO:0000256" key="7">
    <source>
        <dbReference type="ARBA" id="ARBA00022847"/>
    </source>
</evidence>
<feature type="transmembrane region" description="Helical" evidence="12">
    <location>
        <begin position="396"/>
        <end position="416"/>
    </location>
</feature>
<dbReference type="AlphaFoldDB" id="A0A368L6U5"/>
<evidence type="ECO:0000256" key="6">
    <source>
        <dbReference type="ARBA" id="ARBA00022692"/>
    </source>
</evidence>
<keyword evidence="9 12" id="KW-1133">Transmembrane helix</keyword>
<sequence length="626" mass="67599">MEHRTQNQSVAALALGALGVVYGDIGTSPLYTIKEVFAPHTGIALTTDNVIGTVSAIFWALMLVVTLKYVILVLRADNRGEGGTMALLALAVSSVGKSSKKTKWLLLLGTFGASLFYGETVVTPAISVLSAVEGIELVAPSFHPYILPTTLVILVGLFLMQRHGTATVGKLFGPIIVVWFTTLGAIGLYHVIQNPAILAALDPRLAFNFLQARGLGVFLALGAIVLALTGGEALYADMGHFGKKAIQLAWCSLVLPGLALNYLGQGALLLSDPSAVKNPFYLAFPPALLVPALILATLATIIASQAVISGAYSMTQQAIQLGLFPRMQIIHTSATEAGQIYIPGVNWLLLIAVLLAAIGFGSSSALAAAYGIAVTGTMTITTILTFFVIRYGWGLPLWLSISSTLFFFVVDILFFASCTIKFLQGGWFPLLLAMSLLTIMLTWKRGRELLLDQIREGDPKLEPFLESVAQSDFPRAERTAVYLVADPHTVPQAMLHNLKHNMVLHEKNLIMTVVYADVPWVPAADRLEVKGLAAGFWQVTVHYGFMDKPHIPQALELLANHGIEVDAFTTSYFLSRETVVPDAKEKGMARWREQLFAALSRNAGSVVDYFNIPSNAVIELGTRVHI</sequence>
<evidence type="ECO:0000256" key="1">
    <source>
        <dbReference type="ARBA" id="ARBA00004141"/>
    </source>
</evidence>
<comment type="caution">
    <text evidence="15">The sequence shown here is derived from an EMBL/GenBank/DDBJ whole genome shotgun (WGS) entry which is preliminary data.</text>
</comment>
<comment type="catalytic activity">
    <reaction evidence="12">
        <text>K(+)(in) + H(+)(in) = K(+)(out) + H(+)(out)</text>
        <dbReference type="Rhea" id="RHEA:28490"/>
        <dbReference type="ChEBI" id="CHEBI:15378"/>
        <dbReference type="ChEBI" id="CHEBI:29103"/>
    </reaction>
</comment>
<dbReference type="Proteomes" id="UP000252357">
    <property type="component" value="Unassembled WGS sequence"/>
</dbReference>
<protein>
    <recommendedName>
        <fullName evidence="12">Probable potassium transport system protein Kup</fullName>
    </recommendedName>
</protein>
<keyword evidence="3 12" id="KW-0813">Transport</keyword>
<evidence type="ECO:0000313" key="15">
    <source>
        <dbReference type="EMBL" id="RCS59282.1"/>
    </source>
</evidence>
<dbReference type="Pfam" id="PF02705">
    <property type="entry name" value="K_trans"/>
    <property type="match status" value="1"/>
</dbReference>
<name>A0A368L6U5_9BURK</name>
<feature type="transmembrane region" description="Helical" evidence="12">
    <location>
        <begin position="288"/>
        <end position="308"/>
    </location>
</feature>
<dbReference type="Pfam" id="PF22776">
    <property type="entry name" value="K_trans_C"/>
    <property type="match status" value="1"/>
</dbReference>
<feature type="domain" description="K+ potassium transporter integral membrane" evidence="13">
    <location>
        <begin position="13"/>
        <end position="466"/>
    </location>
</feature>
<keyword evidence="16" id="KW-1185">Reference proteome</keyword>
<dbReference type="HAMAP" id="MF_01522">
    <property type="entry name" value="Kup"/>
    <property type="match status" value="1"/>
</dbReference>
<keyword evidence="7 12" id="KW-0769">Symport</keyword>
<evidence type="ECO:0000256" key="10">
    <source>
        <dbReference type="ARBA" id="ARBA00023065"/>
    </source>
</evidence>
<dbReference type="InterPro" id="IPR053952">
    <property type="entry name" value="K_trans_C"/>
</dbReference>